<dbReference type="AlphaFoldDB" id="A0A1H3VLD5"/>
<dbReference type="InterPro" id="IPR007421">
    <property type="entry name" value="Schlafen_AlbA_2_dom"/>
</dbReference>
<dbReference type="SUPFAM" id="SSF46785">
    <property type="entry name" value="Winged helix' DNA-binding domain"/>
    <property type="match status" value="1"/>
</dbReference>
<dbReference type="InterPro" id="IPR011991">
    <property type="entry name" value="ArsR-like_HTH"/>
</dbReference>
<proteinExistence type="predicted"/>
<evidence type="ECO:0000259" key="2">
    <source>
        <dbReference type="Pfam" id="PF08279"/>
    </source>
</evidence>
<protein>
    <submittedName>
        <fullName evidence="3">Predicted transcriptional regulator, contains HTH domain</fullName>
    </submittedName>
</protein>
<feature type="domain" description="Helix-turn-helix type 11" evidence="2">
    <location>
        <begin position="417"/>
        <end position="461"/>
    </location>
</feature>
<dbReference type="CDD" id="cd00090">
    <property type="entry name" value="HTH_ARSR"/>
    <property type="match status" value="1"/>
</dbReference>
<evidence type="ECO:0000313" key="3">
    <source>
        <dbReference type="EMBL" id="SDZ75613.1"/>
    </source>
</evidence>
<evidence type="ECO:0000313" key="4">
    <source>
        <dbReference type="Proteomes" id="UP000183469"/>
    </source>
</evidence>
<gene>
    <name evidence="3" type="ORF">SAMN05660648_00371</name>
</gene>
<dbReference type="PANTHER" id="PTHR30595">
    <property type="entry name" value="GLPR-RELATED TRANSCRIPTIONAL REPRESSOR"/>
    <property type="match status" value="1"/>
</dbReference>
<dbReference type="Pfam" id="PF08279">
    <property type="entry name" value="HTH_11"/>
    <property type="match status" value="1"/>
</dbReference>
<dbReference type="RefSeq" id="WP_074670441.1">
    <property type="nucleotide sequence ID" value="NZ_FNQG01000002.1"/>
</dbReference>
<dbReference type="Gene3D" id="3.30.950.30">
    <property type="entry name" value="Schlafen, AAA domain"/>
    <property type="match status" value="1"/>
</dbReference>
<feature type="domain" description="Schlafen AlbA-2" evidence="1">
    <location>
        <begin position="9"/>
        <end position="126"/>
    </location>
</feature>
<evidence type="ECO:0000259" key="1">
    <source>
        <dbReference type="Pfam" id="PF04326"/>
    </source>
</evidence>
<dbReference type="OrthoDB" id="9807907at2"/>
<dbReference type="Proteomes" id="UP000183469">
    <property type="component" value="Unassembled WGS sequence"/>
</dbReference>
<dbReference type="Pfam" id="PF04326">
    <property type="entry name" value="SLFN_AlbA_2"/>
    <property type="match status" value="1"/>
</dbReference>
<accession>A0A1H3VLD5</accession>
<dbReference type="InterPro" id="IPR038475">
    <property type="entry name" value="RecG_C_sf"/>
</dbReference>
<dbReference type="InterPro" id="IPR036390">
    <property type="entry name" value="WH_DNA-bd_sf"/>
</dbReference>
<dbReference type="Gene3D" id="1.10.10.10">
    <property type="entry name" value="Winged helix-like DNA-binding domain superfamily/Winged helix DNA-binding domain"/>
    <property type="match status" value="1"/>
</dbReference>
<dbReference type="Gene3D" id="3.30.565.60">
    <property type="match status" value="1"/>
</dbReference>
<sequence>MNIRDLIGEATEYDKKQSLEVKKPKSWLKSISAFANTFGGKLIFGVSDDDAIIGLENARGDAEIISETIKNRMNPIPKFKLSFEAVDGKELIIVEVMTGDETPYYYSGEGQLVAFVRLGNESVPANPMQLRELVIRGSGQSYDSLPSRFKFEDMAFTKLRSVYKQRTGKSFEETDFESFGLIDHNGNLTNAGALLADESPVRHSRVFCTRWNGLSKASGLMDAIDDEEYSGGLVSLYQDGFSFIMRHNRKAWRKTPTHRIEYPDYPQRAVMEGLVNALIHRDYMIVGSEVHIDIFDDRLEIYSPGGMVDGSSLEGRDLRHISSQRRNPVLADVFSRLQLMERRGSGFKKILEDYDFQEHTTAALMPKFMAEHRDFLLTLYNLNYVERQGKANIVDESSEKFGESSEKFGENSLSEPQKAILRLIKEDKSISASMMAERLNITQRAVEKNIKSLREQGLLIRCGAARGGYWEIKE</sequence>
<dbReference type="InterPro" id="IPR038461">
    <property type="entry name" value="Schlafen_AlbA_2_dom_sf"/>
</dbReference>
<dbReference type="PANTHER" id="PTHR30595:SF6">
    <property type="entry name" value="SCHLAFEN ALBA-2 DOMAIN-CONTAINING PROTEIN"/>
    <property type="match status" value="1"/>
</dbReference>
<organism evidence="3 4">
    <name type="scientific">Selenomonas ruminantium</name>
    <dbReference type="NCBI Taxonomy" id="971"/>
    <lineage>
        <taxon>Bacteria</taxon>
        <taxon>Bacillati</taxon>
        <taxon>Bacillota</taxon>
        <taxon>Negativicutes</taxon>
        <taxon>Selenomonadales</taxon>
        <taxon>Selenomonadaceae</taxon>
        <taxon>Selenomonas</taxon>
    </lineage>
</organism>
<name>A0A1H3VLD5_SELRU</name>
<dbReference type="InterPro" id="IPR036388">
    <property type="entry name" value="WH-like_DNA-bd_sf"/>
</dbReference>
<reference evidence="3 4" key="1">
    <citation type="submission" date="2016-10" db="EMBL/GenBank/DDBJ databases">
        <authorList>
            <person name="de Groot N.N."/>
        </authorList>
    </citation>
    <scope>NUCLEOTIDE SEQUENCE [LARGE SCALE GENOMIC DNA]</scope>
    <source>
        <strain evidence="3 4">DSM 2872</strain>
    </source>
</reference>
<dbReference type="Pfam" id="PF13749">
    <property type="entry name" value="HATPase_c_4"/>
    <property type="match status" value="1"/>
</dbReference>
<dbReference type="EMBL" id="FNQG01000002">
    <property type="protein sequence ID" value="SDZ75613.1"/>
    <property type="molecule type" value="Genomic_DNA"/>
</dbReference>
<dbReference type="InterPro" id="IPR013196">
    <property type="entry name" value="HTH_11"/>
</dbReference>